<dbReference type="RefSeq" id="WP_201364001.1">
    <property type="nucleotide sequence ID" value="NZ_BNJJ01000012.1"/>
</dbReference>
<dbReference type="Pfam" id="PF03551">
    <property type="entry name" value="PadR"/>
    <property type="match status" value="1"/>
</dbReference>
<dbReference type="EMBL" id="BNJJ01000012">
    <property type="protein sequence ID" value="GHO86359.1"/>
    <property type="molecule type" value="Genomic_DNA"/>
</dbReference>
<dbReference type="PANTHER" id="PTHR43252">
    <property type="entry name" value="TRANSCRIPTIONAL REGULATOR YQJI"/>
    <property type="match status" value="1"/>
</dbReference>
<dbReference type="PANTHER" id="PTHR43252:SF6">
    <property type="entry name" value="NEGATIVE TRANSCRIPTION REGULATOR PADR"/>
    <property type="match status" value="1"/>
</dbReference>
<evidence type="ECO:0000313" key="3">
    <source>
        <dbReference type="Proteomes" id="UP000635565"/>
    </source>
</evidence>
<proteinExistence type="predicted"/>
<gene>
    <name evidence="2" type="ORF">KSZ_43650</name>
</gene>
<dbReference type="InterPro" id="IPR005149">
    <property type="entry name" value="Tscrpt_reg_PadR_N"/>
</dbReference>
<accession>A0ABQ3VKY9</accession>
<name>A0ABQ3VKY9_9CHLR</name>
<evidence type="ECO:0000259" key="1">
    <source>
        <dbReference type="Pfam" id="PF03551"/>
    </source>
</evidence>
<dbReference type="InterPro" id="IPR036388">
    <property type="entry name" value="WH-like_DNA-bd_sf"/>
</dbReference>
<feature type="domain" description="Transcription regulator PadR N-terminal" evidence="1">
    <location>
        <begin position="14"/>
        <end position="88"/>
    </location>
</feature>
<dbReference type="Proteomes" id="UP000635565">
    <property type="component" value="Unassembled WGS sequence"/>
</dbReference>
<dbReference type="InterPro" id="IPR036390">
    <property type="entry name" value="WH_DNA-bd_sf"/>
</dbReference>
<dbReference type="SUPFAM" id="SSF46785">
    <property type="entry name" value="Winged helix' DNA-binding domain"/>
    <property type="match status" value="1"/>
</dbReference>
<reference evidence="2 3" key="1">
    <citation type="journal article" date="2021" name="Int. J. Syst. Evol. Microbiol.">
        <title>Reticulibacter mediterranei gen. nov., sp. nov., within the new family Reticulibacteraceae fam. nov., and Ktedonospora formicarum gen. nov., sp. nov., Ktedonobacter robiniae sp. nov., Dictyobacter formicarum sp. nov. and Dictyobacter arantiisoli sp. nov., belonging to the class Ktedonobacteria.</title>
        <authorList>
            <person name="Yabe S."/>
            <person name="Zheng Y."/>
            <person name="Wang C.M."/>
            <person name="Sakai Y."/>
            <person name="Abe K."/>
            <person name="Yokota A."/>
            <person name="Donadio S."/>
            <person name="Cavaletti L."/>
            <person name="Monciardini P."/>
        </authorList>
    </citation>
    <scope>NUCLEOTIDE SEQUENCE [LARGE SCALE GENOMIC DNA]</scope>
    <source>
        <strain evidence="2 3">SOSP1-9</strain>
    </source>
</reference>
<sequence>MTKRKLSNLLALAVLSLLTERPMHPYEVSAVMRQRGLADSIKLNYGSLYSVIDMLLREELIVPQETQREGRHPERTVYTTTEAGRTEFFRWLRSLINTPATEYLQFAAGLSFLVHFSPTEATGLLEERTQRLLEKIRAKRAAIDEQLQHGLDRIFLVEDEYALMLQEAELAWVQRLIREIQDGTLTVFKDGQLGWKVLHPEFALTYSEAEMEEQ</sequence>
<keyword evidence="3" id="KW-1185">Reference proteome</keyword>
<comment type="caution">
    <text evidence="2">The sequence shown here is derived from an EMBL/GenBank/DDBJ whole genome shotgun (WGS) entry which is preliminary data.</text>
</comment>
<protein>
    <submittedName>
        <fullName evidence="2">PadR family transcriptional regulator</fullName>
    </submittedName>
</protein>
<evidence type="ECO:0000313" key="2">
    <source>
        <dbReference type="EMBL" id="GHO86359.1"/>
    </source>
</evidence>
<organism evidence="2 3">
    <name type="scientific">Dictyobacter formicarum</name>
    <dbReference type="NCBI Taxonomy" id="2778368"/>
    <lineage>
        <taxon>Bacteria</taxon>
        <taxon>Bacillati</taxon>
        <taxon>Chloroflexota</taxon>
        <taxon>Ktedonobacteria</taxon>
        <taxon>Ktedonobacterales</taxon>
        <taxon>Dictyobacteraceae</taxon>
        <taxon>Dictyobacter</taxon>
    </lineage>
</organism>
<dbReference type="Gene3D" id="1.10.10.10">
    <property type="entry name" value="Winged helix-like DNA-binding domain superfamily/Winged helix DNA-binding domain"/>
    <property type="match status" value="1"/>
</dbReference>